<dbReference type="PANTHER" id="PTHR12110">
    <property type="entry name" value="HYDROXYPYRUVATE ISOMERASE"/>
    <property type="match status" value="1"/>
</dbReference>
<organism evidence="2 3">
    <name type="scientific">Saccharopolyspora gloriosae</name>
    <dbReference type="NCBI Taxonomy" id="455344"/>
    <lineage>
        <taxon>Bacteria</taxon>
        <taxon>Bacillati</taxon>
        <taxon>Actinomycetota</taxon>
        <taxon>Actinomycetes</taxon>
        <taxon>Pseudonocardiales</taxon>
        <taxon>Pseudonocardiaceae</taxon>
        <taxon>Saccharopolyspora</taxon>
    </lineage>
</organism>
<evidence type="ECO:0000313" key="2">
    <source>
        <dbReference type="EMBL" id="MBB5070165.1"/>
    </source>
</evidence>
<dbReference type="PROSITE" id="PS00730">
    <property type="entry name" value="AP_NUCLEASE_F2_2"/>
    <property type="match status" value="1"/>
</dbReference>
<keyword evidence="3" id="KW-1185">Reference proteome</keyword>
<dbReference type="InterPro" id="IPR036237">
    <property type="entry name" value="Xyl_isomerase-like_sf"/>
</dbReference>
<dbReference type="EMBL" id="JACHIV010000001">
    <property type="protein sequence ID" value="MBB5070165.1"/>
    <property type="molecule type" value="Genomic_DNA"/>
</dbReference>
<dbReference type="GO" id="GO:0016853">
    <property type="term" value="F:isomerase activity"/>
    <property type="evidence" value="ECO:0007669"/>
    <property type="project" value="UniProtKB-KW"/>
</dbReference>
<accession>A0A840NJE9</accession>
<dbReference type="RefSeq" id="WP_184479733.1">
    <property type="nucleotide sequence ID" value="NZ_JACHIV010000001.1"/>
</dbReference>
<dbReference type="InterPro" id="IPR013022">
    <property type="entry name" value="Xyl_isomerase-like_TIM-brl"/>
</dbReference>
<proteinExistence type="predicted"/>
<reference evidence="2 3" key="1">
    <citation type="submission" date="2020-08" db="EMBL/GenBank/DDBJ databases">
        <title>Sequencing the genomes of 1000 actinobacteria strains.</title>
        <authorList>
            <person name="Klenk H.-P."/>
        </authorList>
    </citation>
    <scope>NUCLEOTIDE SEQUENCE [LARGE SCALE GENOMIC DNA]</scope>
    <source>
        <strain evidence="2 3">DSM 45582</strain>
    </source>
</reference>
<dbReference type="Proteomes" id="UP000580474">
    <property type="component" value="Unassembled WGS sequence"/>
</dbReference>
<dbReference type="PANTHER" id="PTHR12110:SF41">
    <property type="entry name" value="INOSOSE DEHYDRATASE"/>
    <property type="match status" value="1"/>
</dbReference>
<name>A0A840NJE9_9PSEU</name>
<protein>
    <submittedName>
        <fullName evidence="2">Sugar phosphate isomerase/epimerase</fullName>
    </submittedName>
</protein>
<dbReference type="AlphaFoldDB" id="A0A840NJE9"/>
<evidence type="ECO:0000259" key="1">
    <source>
        <dbReference type="Pfam" id="PF01261"/>
    </source>
</evidence>
<keyword evidence="2" id="KW-0413">Isomerase</keyword>
<gene>
    <name evidence="2" type="ORF">BJ969_003253</name>
</gene>
<evidence type="ECO:0000313" key="3">
    <source>
        <dbReference type="Proteomes" id="UP000580474"/>
    </source>
</evidence>
<dbReference type="InterPro" id="IPR050312">
    <property type="entry name" value="IolE/XylAMocC-like"/>
</dbReference>
<feature type="domain" description="Xylose isomerase-like TIM barrel" evidence="1">
    <location>
        <begin position="54"/>
        <end position="214"/>
    </location>
</feature>
<dbReference type="NCBIfam" id="NF035939">
    <property type="entry name" value="TIM_EboE"/>
    <property type="match status" value="1"/>
</dbReference>
<dbReference type="SUPFAM" id="SSF51658">
    <property type="entry name" value="Xylose isomerase-like"/>
    <property type="match status" value="1"/>
</dbReference>
<dbReference type="GO" id="GO:0008270">
    <property type="term" value="F:zinc ion binding"/>
    <property type="evidence" value="ECO:0007669"/>
    <property type="project" value="InterPro"/>
</dbReference>
<sequence>MLSYCTNVHPAEDLDGVRAQLAEHAAPIRKKLDVDVLGVGLWLAADVAEQLSADPGAVRGLKSELDGLGLAAVTFNAFPHRGFHDPVVKHRVYEPRWTEPQRLHHTLRCAEILAALLPEGGRGSISTLPLGWRTPWTTRDEDAARRNLDRAAAGLRELEDRTGRRVRLAVEPEPGCLLDTVADALAWLPGCDTDYIGLCLDTCHLAVSFADPAATVRAITGSGVDVVKVQASAALHVDDPAAARGELARYAEPRYLHQVRERTAEGVRCCDDLPQAFDELPGTGPWRVHFHVPVHWAAEGPVRPTTDVLRDALAALADPLPDVEVETYTWNVLPEPPEDLADGIAAELRFTRRLLDERSTR</sequence>
<dbReference type="Pfam" id="PF01261">
    <property type="entry name" value="AP_endonuc_2"/>
    <property type="match status" value="1"/>
</dbReference>
<dbReference type="Gene3D" id="3.20.20.150">
    <property type="entry name" value="Divalent-metal-dependent TIM barrel enzymes"/>
    <property type="match status" value="1"/>
</dbReference>
<comment type="caution">
    <text evidence="2">The sequence shown here is derived from an EMBL/GenBank/DDBJ whole genome shotgun (WGS) entry which is preliminary data.</text>
</comment>
<dbReference type="InterPro" id="IPR018246">
    <property type="entry name" value="AP_endonuc_F2_Zn_BS"/>
</dbReference>